<sequence>MSPFRVAAERGSESNFGVACPLSPTCNCASDCLSALPGERQWPVASDQ</sequence>
<organism evidence="1 2">
    <name type="scientific">Phaeosphaeria nodorum (strain SN15 / ATCC MYA-4574 / FGSC 10173)</name>
    <name type="common">Glume blotch fungus</name>
    <name type="synonym">Parastagonospora nodorum</name>
    <dbReference type="NCBI Taxonomy" id="321614"/>
    <lineage>
        <taxon>Eukaryota</taxon>
        <taxon>Fungi</taxon>
        <taxon>Dikarya</taxon>
        <taxon>Ascomycota</taxon>
        <taxon>Pezizomycotina</taxon>
        <taxon>Dothideomycetes</taxon>
        <taxon>Pleosporomycetidae</taxon>
        <taxon>Pleosporales</taxon>
        <taxon>Pleosporineae</taxon>
        <taxon>Phaeosphaeriaceae</taxon>
        <taxon>Parastagonospora</taxon>
    </lineage>
</organism>
<evidence type="ECO:0000313" key="2">
    <source>
        <dbReference type="Proteomes" id="UP000663193"/>
    </source>
</evidence>
<protein>
    <submittedName>
        <fullName evidence="1">Uncharacterized protein</fullName>
    </submittedName>
</protein>
<reference evidence="2" key="1">
    <citation type="journal article" date="2021" name="BMC Genomics">
        <title>Chromosome-level genome assembly and manually-curated proteome of model necrotroph Parastagonospora nodorum Sn15 reveals a genome-wide trove of candidate effector homologs, and redundancy of virulence-related functions within an accessory chromosome.</title>
        <authorList>
            <person name="Bertazzoni S."/>
            <person name="Jones D.A.B."/>
            <person name="Phan H.T."/>
            <person name="Tan K.-C."/>
            <person name="Hane J.K."/>
        </authorList>
    </citation>
    <scope>NUCLEOTIDE SEQUENCE [LARGE SCALE GENOMIC DNA]</scope>
    <source>
        <strain evidence="2">SN15 / ATCC MYA-4574 / FGSC 10173)</strain>
    </source>
</reference>
<accession>A0A7U2F9X9</accession>
<dbReference type="VEuPathDB" id="FungiDB:JI435_416630"/>
<dbReference type="EMBL" id="CP069034">
    <property type="protein sequence ID" value="QRD01426.1"/>
    <property type="molecule type" value="Genomic_DNA"/>
</dbReference>
<evidence type="ECO:0000313" key="1">
    <source>
        <dbReference type="EMBL" id="QRD01426.1"/>
    </source>
</evidence>
<keyword evidence="2" id="KW-1185">Reference proteome</keyword>
<dbReference type="AlphaFoldDB" id="A0A7U2F9X9"/>
<gene>
    <name evidence="1" type="ORF">JI435_416630</name>
</gene>
<proteinExistence type="predicted"/>
<name>A0A7U2F9X9_PHANO</name>
<dbReference type="Proteomes" id="UP000663193">
    <property type="component" value="Chromosome 12"/>
</dbReference>